<reference evidence="10" key="1">
    <citation type="submission" date="2019-01" db="EMBL/GenBank/DDBJ databases">
        <authorList>
            <consortium name="Genoscope - CEA"/>
            <person name="William W."/>
        </authorList>
    </citation>
    <scope>NUCLEOTIDE SEQUENCE</scope>
    <source>
        <strain evidence="10">CR-1</strain>
    </source>
</reference>
<feature type="binding site" evidence="4 6">
    <location>
        <position position="88"/>
    </location>
    <ligand>
        <name>substrate</name>
    </ligand>
</feature>
<dbReference type="NCBIfam" id="TIGR01763">
    <property type="entry name" value="MalateDH_bact"/>
    <property type="match status" value="1"/>
</dbReference>
<dbReference type="PIRSF" id="PIRSF000102">
    <property type="entry name" value="Lac_mal_DH"/>
    <property type="match status" value="1"/>
</dbReference>
<feature type="binding site" evidence="4 7">
    <location>
        <begin position="9"/>
        <end position="14"/>
    </location>
    <ligand>
        <name>NAD(+)</name>
        <dbReference type="ChEBI" id="CHEBI:57540"/>
    </ligand>
</feature>
<dbReference type="FunFam" id="3.40.50.720:FF:000018">
    <property type="entry name" value="Malate dehydrogenase"/>
    <property type="match status" value="1"/>
</dbReference>
<evidence type="ECO:0000256" key="4">
    <source>
        <dbReference type="HAMAP-Rule" id="MF_00487"/>
    </source>
</evidence>
<keyword evidence="3 4" id="KW-0520">NAD</keyword>
<dbReference type="NCBIfam" id="NF004863">
    <property type="entry name" value="PRK06223.1"/>
    <property type="match status" value="1"/>
</dbReference>
<feature type="binding site" evidence="4 7">
    <location>
        <begin position="118"/>
        <end position="120"/>
    </location>
    <ligand>
        <name>NAD(+)</name>
        <dbReference type="ChEBI" id="CHEBI:57540"/>
    </ligand>
</feature>
<evidence type="ECO:0000259" key="8">
    <source>
        <dbReference type="Pfam" id="PF00056"/>
    </source>
</evidence>
<evidence type="ECO:0000256" key="6">
    <source>
        <dbReference type="PIRSR" id="PIRSR000102-2"/>
    </source>
</evidence>
<keyword evidence="1 4" id="KW-0816">Tricarboxylic acid cycle</keyword>
<feature type="domain" description="Lactate/malate dehydrogenase C-terminal" evidence="9">
    <location>
        <begin position="147"/>
        <end position="302"/>
    </location>
</feature>
<dbReference type="Pfam" id="PF00056">
    <property type="entry name" value="Ldh_1_N"/>
    <property type="match status" value="1"/>
</dbReference>
<dbReference type="InterPro" id="IPR036291">
    <property type="entry name" value="NAD(P)-bd_dom_sf"/>
</dbReference>
<feature type="binding site" evidence="4 7">
    <location>
        <position position="95"/>
    </location>
    <ligand>
        <name>NAD(+)</name>
        <dbReference type="ChEBI" id="CHEBI:57540"/>
    </ligand>
</feature>
<comment type="similarity">
    <text evidence="4">Belongs to the LDH/MDH superfamily. MDH type 3 family.</text>
</comment>
<feature type="binding site" evidence="4 7">
    <location>
        <position position="33"/>
    </location>
    <ligand>
        <name>NAD(+)</name>
        <dbReference type="ChEBI" id="CHEBI:57540"/>
    </ligand>
</feature>
<dbReference type="InterPro" id="IPR011275">
    <property type="entry name" value="Malate_DH_type3"/>
</dbReference>
<evidence type="ECO:0000256" key="7">
    <source>
        <dbReference type="PIRSR" id="PIRSR000102-3"/>
    </source>
</evidence>
<dbReference type="EC" id="1.1.1.37" evidence="4"/>
<dbReference type="SUPFAM" id="SSF56327">
    <property type="entry name" value="LDH C-terminal domain-like"/>
    <property type="match status" value="1"/>
</dbReference>
<comment type="function">
    <text evidence="4">Catalyzes the reversible oxidation of malate to oxaloacetate.</text>
</comment>
<sequence length="309" mass="32825">MDKKVTVIGAGNVGATAAQRLAEKELCDVVLIDILEGTPQGKALDLAEAAPIEKHDAHITGANGYEESKDSDIIIITAGLPRKPGMSRDDLISANAKIMKSVVEQTAKLSPEAILIIVSNPLDAMCHVAFDVSGFPKHRVIGMAGVLDSARFRTFISMELDVSVENTHAFVLGGHGDTMVPLPRYSTVAGIPITKLISKERIDELVKRTANGGAEIVGLLKTGSAYYAPASAAVEMAESILKDKKKILPCATCLEGEYGINGLFIGVPVKLGSKGVEEIIEIDLLDEEKEALGKSADAVRELVELLKTL</sequence>
<evidence type="ECO:0000256" key="2">
    <source>
        <dbReference type="ARBA" id="ARBA00023002"/>
    </source>
</evidence>
<dbReference type="InterPro" id="IPR015955">
    <property type="entry name" value="Lactate_DH/Glyco_Ohase_4_C"/>
</dbReference>
<feature type="binding site" evidence="4 6">
    <location>
        <position position="151"/>
    </location>
    <ligand>
        <name>substrate</name>
    </ligand>
</feature>
<dbReference type="EMBL" id="CAACVI010000010">
    <property type="protein sequence ID" value="VEN73472.1"/>
    <property type="molecule type" value="Genomic_DNA"/>
</dbReference>
<dbReference type="GO" id="GO:0006099">
    <property type="term" value="P:tricarboxylic acid cycle"/>
    <property type="evidence" value="ECO:0007669"/>
    <property type="project" value="UniProtKB-UniRule"/>
</dbReference>
<organism evidence="10">
    <name type="scientific">uncultured Desulfobacteraceae bacterium</name>
    <dbReference type="NCBI Taxonomy" id="218296"/>
    <lineage>
        <taxon>Bacteria</taxon>
        <taxon>Pseudomonadati</taxon>
        <taxon>Thermodesulfobacteriota</taxon>
        <taxon>Desulfobacteria</taxon>
        <taxon>Desulfobacterales</taxon>
        <taxon>Desulfobacteraceae</taxon>
        <taxon>environmental samples</taxon>
    </lineage>
</organism>
<name>A0A484HIQ1_9BACT</name>
<evidence type="ECO:0000313" key="10">
    <source>
        <dbReference type="EMBL" id="VEN73472.1"/>
    </source>
</evidence>
<dbReference type="InterPro" id="IPR022383">
    <property type="entry name" value="Lactate/malate_DH_C"/>
</dbReference>
<evidence type="ECO:0000256" key="5">
    <source>
        <dbReference type="PIRSR" id="PIRSR000102-1"/>
    </source>
</evidence>
<dbReference type="GO" id="GO:0030060">
    <property type="term" value="F:L-malate dehydrogenase (NAD+) activity"/>
    <property type="evidence" value="ECO:0007669"/>
    <property type="project" value="UniProtKB-UniRule"/>
</dbReference>
<feature type="binding site" evidence="4 6">
    <location>
        <position position="120"/>
    </location>
    <ligand>
        <name>substrate</name>
    </ligand>
</feature>
<gene>
    <name evidence="4 10" type="primary">mdh</name>
    <name evidence="10" type="ORF">EPICR_180026</name>
</gene>
<proteinExistence type="inferred from homology"/>
<dbReference type="InterPro" id="IPR001236">
    <property type="entry name" value="Lactate/malate_DH_N"/>
</dbReference>
<dbReference type="FunFam" id="3.90.110.10:FF:000004">
    <property type="entry name" value="Malate dehydrogenase"/>
    <property type="match status" value="1"/>
</dbReference>
<dbReference type="PANTHER" id="PTHR43128:SF16">
    <property type="entry name" value="L-LACTATE DEHYDROGENASE"/>
    <property type="match status" value="1"/>
</dbReference>
<dbReference type="PANTHER" id="PTHR43128">
    <property type="entry name" value="L-2-HYDROXYCARBOXYLATE DEHYDROGENASE (NAD(P)(+))"/>
    <property type="match status" value="1"/>
</dbReference>
<comment type="catalytic activity">
    <reaction evidence="4">
        <text>(S)-malate + NAD(+) = oxaloacetate + NADH + H(+)</text>
        <dbReference type="Rhea" id="RHEA:21432"/>
        <dbReference type="ChEBI" id="CHEBI:15378"/>
        <dbReference type="ChEBI" id="CHEBI:15589"/>
        <dbReference type="ChEBI" id="CHEBI:16452"/>
        <dbReference type="ChEBI" id="CHEBI:57540"/>
        <dbReference type="ChEBI" id="CHEBI:57945"/>
        <dbReference type="EC" id="1.1.1.37"/>
    </reaction>
</comment>
<dbReference type="GO" id="GO:0006089">
    <property type="term" value="P:lactate metabolic process"/>
    <property type="evidence" value="ECO:0007669"/>
    <property type="project" value="TreeGrafter"/>
</dbReference>
<dbReference type="SUPFAM" id="SSF51735">
    <property type="entry name" value="NAD(P)-binding Rossmann-fold domains"/>
    <property type="match status" value="1"/>
</dbReference>
<dbReference type="InterPro" id="IPR001557">
    <property type="entry name" value="L-lactate/malate_DH"/>
</dbReference>
<evidence type="ECO:0000256" key="3">
    <source>
        <dbReference type="ARBA" id="ARBA00023027"/>
    </source>
</evidence>
<protein>
    <recommendedName>
        <fullName evidence="4">Malate dehydrogenase</fullName>
        <ecNumber evidence="4">1.1.1.37</ecNumber>
    </recommendedName>
</protein>
<feature type="binding site" evidence="4 6">
    <location>
        <position position="82"/>
    </location>
    <ligand>
        <name>substrate</name>
    </ligand>
</feature>
<accession>A0A484HIQ1</accession>
<dbReference type="Gene3D" id="3.40.50.720">
    <property type="entry name" value="NAD(P)-binding Rossmann-like Domain"/>
    <property type="match status" value="1"/>
</dbReference>
<dbReference type="Pfam" id="PF02866">
    <property type="entry name" value="Ldh_1_C"/>
    <property type="match status" value="1"/>
</dbReference>
<dbReference type="CDD" id="cd01339">
    <property type="entry name" value="LDH-like_MDH"/>
    <property type="match status" value="1"/>
</dbReference>
<dbReference type="GO" id="GO:0004459">
    <property type="term" value="F:L-lactate dehydrogenase (NAD+) activity"/>
    <property type="evidence" value="ECO:0007669"/>
    <property type="project" value="TreeGrafter"/>
</dbReference>
<evidence type="ECO:0000256" key="1">
    <source>
        <dbReference type="ARBA" id="ARBA00022532"/>
    </source>
</evidence>
<evidence type="ECO:0000259" key="9">
    <source>
        <dbReference type="Pfam" id="PF02866"/>
    </source>
</evidence>
<keyword evidence="2 4" id="KW-0560">Oxidoreductase</keyword>
<dbReference type="AlphaFoldDB" id="A0A484HIQ1"/>
<feature type="domain" description="Lactate/malate dehydrogenase N-terminal" evidence="8">
    <location>
        <begin position="4"/>
        <end position="142"/>
    </location>
</feature>
<feature type="active site" description="Proton acceptor" evidence="4 5">
    <location>
        <position position="175"/>
    </location>
</feature>
<dbReference type="Gene3D" id="3.90.110.10">
    <property type="entry name" value="Lactate dehydrogenase/glycoside hydrolase, family 4, C-terminal"/>
    <property type="match status" value="1"/>
</dbReference>
<dbReference type="PRINTS" id="PR00086">
    <property type="entry name" value="LLDHDRGNASE"/>
</dbReference>
<dbReference type="HAMAP" id="MF_00487">
    <property type="entry name" value="Malate_dehydrog_3"/>
    <property type="match status" value="1"/>
</dbReference>